<dbReference type="GO" id="GO:0016036">
    <property type="term" value="P:cellular response to phosphate starvation"/>
    <property type="evidence" value="ECO:0007669"/>
    <property type="project" value="TreeGrafter"/>
</dbReference>
<evidence type="ECO:0000313" key="10">
    <source>
        <dbReference type="EMBL" id="SPO06842.1"/>
    </source>
</evidence>
<sequence>MKFAKQLEQDLVPEWKAKYLNYKVGKKHVKAVSKAIQRAANTPHSINRPPTTQPAANDDAFGPASPHRPSAAQPIPVAQSCENDRLTGGGSSDLQYGSFALTPPALPTDENQFELPGPALRDRSASSTTGPSAGRRWSRHMRNLTGGAAWDSPAAPTPPSGAAPSATPPPHPLQRLFSTPSIRMHNSRSQVDISMQSLDLVRERQQEFFGFLDGELEKVEKFYRSKEDQAGKRLEVLREQLHEMRNRRIQEMADARNRRGTNKADTEDDDGRGAGEGLLGDGPRWMHPLKSKVFSNPGPNTKAFLKMAPTPVMAAANYASNNNNPGASTSASDAHRDFIRRPENTAIPYRTAKHKLKLALQEFYRSLELLKSYALLNRTAFRKLNKKYDKAVRARPPYRYLNDRVNKAYFVTSDVLDGYIQTVEDLYARYFEKNNRKVAVGKLRSLAGRRGDNSSSAFRSGVLIGTGLVFALQGLAFAVRLLYSDDAETRSRTSYLLQLYGGYFLMLYLFALFCVDCRFWRRSKINYPFIFELDPRHHLDWKQLAEFPSFFTFVLGLIMWLNFSQYGSEEFYIYYPVVLIAISAAVIFLPAPIFRSRSRSWFAYSHWRLLLAGFYPVEFRDFFLGDMYCSLTYATCNIELFFCLYANAWENPSQCNSTNSRLLGFFAALPPIWRFLQCLRRYRDTRNVFPHLVNGGKYTMSIVAAVTLSLYRISPSPATLGAFIAFSTINAIYCSIWDLFMDFSLLQPRSPYPFLRPITALKSNLIYYVIMVIDPILRFSWIGLAIFTHSKQHSTIVSFAIGALEVTRRGAWALVRVENEHCANVGAYKASRDVPLPYVFEEVEDASPICLEEEDGSGTGLGKVDTGRSFSRILAHAHTQDFEKKKRVQDDLVREEDEDEAEGSDIGEGSGGISEDEGVKLP</sequence>
<feature type="transmembrane region" description="Helical" evidence="7">
    <location>
        <begin position="544"/>
        <end position="561"/>
    </location>
</feature>
<feature type="transmembrane region" description="Helical" evidence="7">
    <location>
        <begin position="495"/>
        <end position="515"/>
    </location>
</feature>
<evidence type="ECO:0000256" key="7">
    <source>
        <dbReference type="SAM" id="Phobius"/>
    </source>
</evidence>
<comment type="similarity">
    <text evidence="2">Belongs to the SYG1 (TC 2.A.94) family.</text>
</comment>
<evidence type="ECO:0000256" key="4">
    <source>
        <dbReference type="ARBA" id="ARBA00022989"/>
    </source>
</evidence>
<feature type="compositionally biased region" description="Acidic residues" evidence="6">
    <location>
        <begin position="893"/>
        <end position="905"/>
    </location>
</feature>
<feature type="domain" description="EXS" evidence="8">
    <location>
        <begin position="654"/>
        <end position="848"/>
    </location>
</feature>
<reference evidence="10" key="1">
    <citation type="submission" date="2018-03" db="EMBL/GenBank/DDBJ databases">
        <authorList>
            <person name="Guldener U."/>
        </authorList>
    </citation>
    <scope>NUCLEOTIDE SEQUENCE</scope>
</reference>
<feature type="compositionally biased region" description="Pro residues" evidence="6">
    <location>
        <begin position="155"/>
        <end position="172"/>
    </location>
</feature>
<dbReference type="GO" id="GO:0005886">
    <property type="term" value="C:plasma membrane"/>
    <property type="evidence" value="ECO:0007669"/>
    <property type="project" value="TreeGrafter"/>
</dbReference>
<feature type="transmembrane region" description="Helical" evidence="7">
    <location>
        <begin position="765"/>
        <end position="787"/>
    </location>
</feature>
<organism evidence="10 11">
    <name type="scientific">Cephalotrichum gorgonifer</name>
    <dbReference type="NCBI Taxonomy" id="2041049"/>
    <lineage>
        <taxon>Eukaryota</taxon>
        <taxon>Fungi</taxon>
        <taxon>Dikarya</taxon>
        <taxon>Ascomycota</taxon>
        <taxon>Pezizomycotina</taxon>
        <taxon>Sordariomycetes</taxon>
        <taxon>Hypocreomycetidae</taxon>
        <taxon>Microascales</taxon>
        <taxon>Microascaceae</taxon>
        <taxon>Cephalotrichum</taxon>
    </lineage>
</organism>
<dbReference type="CDD" id="cd14447">
    <property type="entry name" value="SPX"/>
    <property type="match status" value="1"/>
</dbReference>
<dbReference type="CDD" id="cd14475">
    <property type="entry name" value="SPX_SYG1_like"/>
    <property type="match status" value="1"/>
</dbReference>
<comment type="caution">
    <text evidence="10">The sequence shown here is derived from an EMBL/GenBank/DDBJ whole genome shotgun (WGS) entry which is preliminary data.</text>
</comment>
<dbReference type="AlphaFoldDB" id="A0AAE8T084"/>
<dbReference type="Pfam" id="PF03124">
    <property type="entry name" value="EXS"/>
    <property type="match status" value="1"/>
</dbReference>
<keyword evidence="5 7" id="KW-0472">Membrane</keyword>
<accession>A0AAE8T084</accession>
<dbReference type="GO" id="GO:0005794">
    <property type="term" value="C:Golgi apparatus"/>
    <property type="evidence" value="ECO:0007669"/>
    <property type="project" value="TreeGrafter"/>
</dbReference>
<feature type="domain" description="SPX" evidence="9">
    <location>
        <begin position="1"/>
        <end position="402"/>
    </location>
</feature>
<evidence type="ECO:0000313" key="11">
    <source>
        <dbReference type="Proteomes" id="UP001187682"/>
    </source>
</evidence>
<feature type="compositionally biased region" description="Basic and acidic residues" evidence="6">
    <location>
        <begin position="251"/>
        <end position="265"/>
    </location>
</feature>
<feature type="transmembrane region" description="Helical" evidence="7">
    <location>
        <begin position="462"/>
        <end position="483"/>
    </location>
</feature>
<dbReference type="EMBL" id="ONZQ02000017">
    <property type="protein sequence ID" value="SPO06842.1"/>
    <property type="molecule type" value="Genomic_DNA"/>
</dbReference>
<dbReference type="Pfam" id="PF03105">
    <property type="entry name" value="SPX"/>
    <property type="match status" value="1"/>
</dbReference>
<evidence type="ECO:0000259" key="9">
    <source>
        <dbReference type="PROSITE" id="PS51382"/>
    </source>
</evidence>
<feature type="region of interest" description="Disordered" evidence="6">
    <location>
        <begin position="38"/>
        <end position="177"/>
    </location>
</feature>
<evidence type="ECO:0000256" key="6">
    <source>
        <dbReference type="SAM" id="MobiDB-lite"/>
    </source>
</evidence>
<name>A0AAE8T084_9PEZI</name>
<evidence type="ECO:0000256" key="1">
    <source>
        <dbReference type="ARBA" id="ARBA00004141"/>
    </source>
</evidence>
<feature type="transmembrane region" description="Helical" evidence="7">
    <location>
        <begin position="720"/>
        <end position="740"/>
    </location>
</feature>
<dbReference type="InterPro" id="IPR004331">
    <property type="entry name" value="SPX_dom"/>
</dbReference>
<dbReference type="Proteomes" id="UP001187682">
    <property type="component" value="Unassembled WGS sequence"/>
</dbReference>
<dbReference type="InterPro" id="IPR004342">
    <property type="entry name" value="EXS_C"/>
</dbReference>
<dbReference type="PANTHER" id="PTHR10783:SF103">
    <property type="entry name" value="SOLUTE CARRIER FAMILY 53 MEMBER 1"/>
    <property type="match status" value="1"/>
</dbReference>
<evidence type="ECO:0000259" key="8">
    <source>
        <dbReference type="PROSITE" id="PS51380"/>
    </source>
</evidence>
<keyword evidence="3 7" id="KW-0812">Transmembrane</keyword>
<keyword evidence="11" id="KW-1185">Reference proteome</keyword>
<feature type="region of interest" description="Disordered" evidence="6">
    <location>
        <begin position="880"/>
        <end position="922"/>
    </location>
</feature>
<dbReference type="GO" id="GO:0000822">
    <property type="term" value="F:inositol hexakisphosphate binding"/>
    <property type="evidence" value="ECO:0007669"/>
    <property type="project" value="TreeGrafter"/>
</dbReference>
<proteinExistence type="inferred from homology"/>
<dbReference type="PANTHER" id="PTHR10783">
    <property type="entry name" value="XENOTROPIC AND POLYTROPIC RETROVIRUS RECEPTOR 1-RELATED"/>
    <property type="match status" value="1"/>
</dbReference>
<feature type="compositionally biased region" description="Polar residues" evidence="6">
    <location>
        <begin position="39"/>
        <end position="55"/>
    </location>
</feature>
<feature type="transmembrane region" description="Helical" evidence="7">
    <location>
        <begin position="573"/>
        <end position="594"/>
    </location>
</feature>
<dbReference type="GO" id="GO:0006817">
    <property type="term" value="P:phosphate ion transport"/>
    <property type="evidence" value="ECO:0007669"/>
    <property type="project" value="TreeGrafter"/>
</dbReference>
<feature type="region of interest" description="Disordered" evidence="6">
    <location>
        <begin position="251"/>
        <end position="282"/>
    </location>
</feature>
<dbReference type="PROSITE" id="PS51382">
    <property type="entry name" value="SPX"/>
    <property type="match status" value="1"/>
</dbReference>
<evidence type="ECO:0000256" key="2">
    <source>
        <dbReference type="ARBA" id="ARBA00009665"/>
    </source>
</evidence>
<gene>
    <name evidence="10" type="ORF">DNG_09536</name>
</gene>
<feature type="compositionally biased region" description="Basic and acidic residues" evidence="6">
    <location>
        <begin position="880"/>
        <end position="892"/>
    </location>
</feature>
<comment type="subcellular location">
    <subcellularLocation>
        <location evidence="1">Membrane</location>
        <topology evidence="1">Multi-pass membrane protein</topology>
    </subcellularLocation>
</comment>
<keyword evidence="4 7" id="KW-1133">Transmembrane helix</keyword>
<protein>
    <submittedName>
        <fullName evidence="10">Related to SYG1 protein</fullName>
    </submittedName>
</protein>
<evidence type="ECO:0000256" key="3">
    <source>
        <dbReference type="ARBA" id="ARBA00022692"/>
    </source>
</evidence>
<evidence type="ECO:0000256" key="5">
    <source>
        <dbReference type="ARBA" id="ARBA00023136"/>
    </source>
</evidence>
<dbReference type="PROSITE" id="PS51380">
    <property type="entry name" value="EXS"/>
    <property type="match status" value="1"/>
</dbReference>